<evidence type="ECO:0000256" key="1">
    <source>
        <dbReference type="ARBA" id="ARBA00006987"/>
    </source>
</evidence>
<organism evidence="3 4">
    <name type="scientific">Ephemeroptericola cinctiostellae</name>
    <dbReference type="NCBI Taxonomy" id="2268024"/>
    <lineage>
        <taxon>Bacteria</taxon>
        <taxon>Pseudomonadati</taxon>
        <taxon>Pseudomonadota</taxon>
        <taxon>Betaproteobacteria</taxon>
        <taxon>Burkholderiales</taxon>
        <taxon>Burkholderiaceae</taxon>
        <taxon>Ephemeroptericola</taxon>
    </lineage>
</organism>
<proteinExistence type="inferred from homology"/>
<reference evidence="4" key="1">
    <citation type="submission" date="2018-07" db="EMBL/GenBank/DDBJ databases">
        <authorList>
            <person name="Kim H."/>
        </authorList>
    </citation>
    <scope>NUCLEOTIDE SEQUENCE [LARGE SCALE GENOMIC DNA]</scope>
    <source>
        <strain evidence="4">F02</strain>
    </source>
</reference>
<dbReference type="RefSeq" id="WP_225972569.1">
    <property type="nucleotide sequence ID" value="NZ_CP031124.1"/>
</dbReference>
<evidence type="ECO:0008006" key="5">
    <source>
        <dbReference type="Google" id="ProtNLM"/>
    </source>
</evidence>
<dbReference type="KEGG" id="hyf:DTO96_101065"/>
<feature type="signal peptide" evidence="2">
    <location>
        <begin position="1"/>
        <end position="23"/>
    </location>
</feature>
<dbReference type="PIRSF" id="PIRSF017082">
    <property type="entry name" value="YflP"/>
    <property type="match status" value="1"/>
</dbReference>
<keyword evidence="4" id="KW-1185">Reference proteome</keyword>
<dbReference type="EMBL" id="CP031124">
    <property type="protein sequence ID" value="AXF85335.1"/>
    <property type="molecule type" value="Genomic_DNA"/>
</dbReference>
<dbReference type="InterPro" id="IPR042100">
    <property type="entry name" value="Bug_dom1"/>
</dbReference>
<name>A0A345DAE7_9BURK</name>
<comment type="similarity">
    <text evidence="1">Belongs to the UPF0065 (bug) family.</text>
</comment>
<dbReference type="Proteomes" id="UP000252182">
    <property type="component" value="Chromosome"/>
</dbReference>
<evidence type="ECO:0000256" key="2">
    <source>
        <dbReference type="SAM" id="SignalP"/>
    </source>
</evidence>
<evidence type="ECO:0000313" key="3">
    <source>
        <dbReference type="EMBL" id="AXF85335.1"/>
    </source>
</evidence>
<accession>A0A345DAE7</accession>
<dbReference type="Gene3D" id="3.40.190.10">
    <property type="entry name" value="Periplasmic binding protein-like II"/>
    <property type="match status" value="1"/>
</dbReference>
<dbReference type="InterPro" id="IPR005064">
    <property type="entry name" value="BUG"/>
</dbReference>
<dbReference type="CDD" id="cd07012">
    <property type="entry name" value="PBP2_Bug_TTT"/>
    <property type="match status" value="1"/>
</dbReference>
<dbReference type="Gene3D" id="3.40.190.150">
    <property type="entry name" value="Bordetella uptake gene, domain 1"/>
    <property type="match status" value="1"/>
</dbReference>
<dbReference type="PANTHER" id="PTHR42928">
    <property type="entry name" value="TRICARBOXYLATE-BINDING PROTEIN"/>
    <property type="match status" value="1"/>
</dbReference>
<dbReference type="PROSITE" id="PS51257">
    <property type="entry name" value="PROKAR_LIPOPROTEIN"/>
    <property type="match status" value="1"/>
</dbReference>
<evidence type="ECO:0000313" key="4">
    <source>
        <dbReference type="Proteomes" id="UP000252182"/>
    </source>
</evidence>
<dbReference type="SUPFAM" id="SSF53850">
    <property type="entry name" value="Periplasmic binding protein-like II"/>
    <property type="match status" value="1"/>
</dbReference>
<dbReference type="Pfam" id="PF03401">
    <property type="entry name" value="TctC"/>
    <property type="match status" value="1"/>
</dbReference>
<dbReference type="AlphaFoldDB" id="A0A345DAE7"/>
<keyword evidence="2" id="KW-0732">Signal</keyword>
<dbReference type="PANTHER" id="PTHR42928:SF3">
    <property type="entry name" value="UPF0065 PROTEIN YFLP"/>
    <property type="match status" value="1"/>
</dbReference>
<feature type="chain" id="PRO_5016624668" description="Tripartite tricarboxylate transporter family receptor" evidence="2">
    <location>
        <begin position="24"/>
        <end position="334"/>
    </location>
</feature>
<gene>
    <name evidence="3" type="ORF">DTO96_101065</name>
</gene>
<sequence length="334" mass="34758">MMMKTWMAAVAAVVAVSALSACGGNKNDPNRPYKPEGLVMVAPSGAGGGWDKTARSIAKVLTDTKLIDGAMTVENSPGASGAKFLATYTTKDVGNDNKLFVNSPPIIINNLRKEGNSPVGYKDVTPLAALTKDFGAFVVKADSPFKTIGDLISAVKADPSKVSIGGGSSPGAMDHLQAMLPLFKSGVDVTKVKYVPHDGGGEAMTALLGGNLAAIATDASGVSEYVKAGKVRILAVSAPTRIAGVDAPTYKEAGINGAEFTIWRGVFGPKGMSKNAQAYWSKALADLNAKPEWQAELKTQGWEQDYKDAAAFATFLSQQDAQVKELLAALGMAN</sequence>
<protein>
    <recommendedName>
        <fullName evidence="5">Tripartite tricarboxylate transporter family receptor</fullName>
    </recommendedName>
</protein>